<feature type="region of interest" description="Disordered" evidence="1">
    <location>
        <begin position="1"/>
        <end position="25"/>
    </location>
</feature>
<sequence length="106" mass="11134">MPQRPGAATPPPEPEPSSSTPVELGDLGALKALAQSRRQRVLEHWALYRPATSAMLARAFGLNTASTSHHLRELARYGFAEETTSVGGTDGPATTEPRGGPRSASA</sequence>
<feature type="region of interest" description="Disordered" evidence="1">
    <location>
        <begin position="81"/>
        <end position="106"/>
    </location>
</feature>
<dbReference type="InterPro" id="IPR036390">
    <property type="entry name" value="WH_DNA-bd_sf"/>
</dbReference>
<evidence type="ECO:0000256" key="1">
    <source>
        <dbReference type="SAM" id="MobiDB-lite"/>
    </source>
</evidence>
<dbReference type="SUPFAM" id="SSF46785">
    <property type="entry name" value="Winged helix' DNA-binding domain"/>
    <property type="match status" value="1"/>
</dbReference>
<dbReference type="EMBL" id="CP109535">
    <property type="protein sequence ID" value="WTY94097.1"/>
    <property type="molecule type" value="Genomic_DNA"/>
</dbReference>
<proteinExistence type="predicted"/>
<dbReference type="Gene3D" id="1.10.10.10">
    <property type="entry name" value="Winged helix-like DNA-binding domain superfamily/Winged helix DNA-binding domain"/>
    <property type="match status" value="1"/>
</dbReference>
<reference evidence="2" key="1">
    <citation type="submission" date="2022-10" db="EMBL/GenBank/DDBJ databases">
        <title>The complete genomes of actinobacterial strains from the NBC collection.</title>
        <authorList>
            <person name="Joergensen T.S."/>
            <person name="Alvarez Arevalo M."/>
            <person name="Sterndorff E.B."/>
            <person name="Faurdal D."/>
            <person name="Vuksanovic O."/>
            <person name="Mourched A.-S."/>
            <person name="Charusanti P."/>
            <person name="Shaw S."/>
            <person name="Blin K."/>
            <person name="Weber T."/>
        </authorList>
    </citation>
    <scope>NUCLEOTIDE SEQUENCE</scope>
    <source>
        <strain evidence="2">NBC_01401</strain>
    </source>
</reference>
<evidence type="ECO:0000313" key="2">
    <source>
        <dbReference type="EMBL" id="WTY94097.1"/>
    </source>
</evidence>
<name>A0AAU3GST5_9ACTN</name>
<protein>
    <submittedName>
        <fullName evidence="2">Helix-turn-helix domain-containing protein</fullName>
    </submittedName>
</protein>
<dbReference type="InterPro" id="IPR036388">
    <property type="entry name" value="WH-like_DNA-bd_sf"/>
</dbReference>
<gene>
    <name evidence="2" type="ORF">OG626_03910</name>
</gene>
<organism evidence="2">
    <name type="scientific">Streptomyces sp. NBC_01401</name>
    <dbReference type="NCBI Taxonomy" id="2903854"/>
    <lineage>
        <taxon>Bacteria</taxon>
        <taxon>Bacillati</taxon>
        <taxon>Actinomycetota</taxon>
        <taxon>Actinomycetes</taxon>
        <taxon>Kitasatosporales</taxon>
        <taxon>Streptomycetaceae</taxon>
        <taxon>Streptomyces</taxon>
    </lineage>
</organism>
<dbReference type="AlphaFoldDB" id="A0AAU3GST5"/>
<accession>A0AAU3GST5</accession>